<dbReference type="EMBL" id="CAOQHR010000005">
    <property type="protein sequence ID" value="CAI6334734.1"/>
    <property type="molecule type" value="Genomic_DNA"/>
</dbReference>
<evidence type="ECO:0000313" key="2">
    <source>
        <dbReference type="Proteomes" id="UP001152607"/>
    </source>
</evidence>
<dbReference type="AlphaFoldDB" id="A0A9W4UFF7"/>
<reference evidence="1" key="1">
    <citation type="submission" date="2023-01" db="EMBL/GenBank/DDBJ databases">
        <authorList>
            <person name="Van Ghelder C."/>
            <person name="Rancurel C."/>
        </authorList>
    </citation>
    <scope>NUCLEOTIDE SEQUENCE</scope>
    <source>
        <strain evidence="1">CNCM I-4278</strain>
    </source>
</reference>
<keyword evidence="2" id="KW-1185">Reference proteome</keyword>
<evidence type="ECO:0000313" key="1">
    <source>
        <dbReference type="EMBL" id="CAI6334734.1"/>
    </source>
</evidence>
<name>A0A9W4UFF7_9PLEO</name>
<organism evidence="1 2">
    <name type="scientific">Periconia digitata</name>
    <dbReference type="NCBI Taxonomy" id="1303443"/>
    <lineage>
        <taxon>Eukaryota</taxon>
        <taxon>Fungi</taxon>
        <taxon>Dikarya</taxon>
        <taxon>Ascomycota</taxon>
        <taxon>Pezizomycotina</taxon>
        <taxon>Dothideomycetes</taxon>
        <taxon>Pleosporomycetidae</taxon>
        <taxon>Pleosporales</taxon>
        <taxon>Massarineae</taxon>
        <taxon>Periconiaceae</taxon>
        <taxon>Periconia</taxon>
    </lineage>
</organism>
<dbReference type="Proteomes" id="UP001152607">
    <property type="component" value="Unassembled WGS sequence"/>
</dbReference>
<sequence>MSTSNRYLIHHPSDDSIPLFYSMKNCILIACAIEGWDEAETYRLRAEQLYKQGLGKINSRKRVHTAASLLTSCPKSVKSTQGKDQISLMALRDVREELDELRAFRDEDLYGIPIPTGEVYESGDVNDPEDLDMEDAEAEADVGFEAAEAVAQAEFEIGATEIFPIREKWQTDPLSPLSPGCNSCRA</sequence>
<gene>
    <name evidence="1" type="ORF">PDIGIT_LOCUS7801</name>
</gene>
<comment type="caution">
    <text evidence="1">The sequence shown here is derived from an EMBL/GenBank/DDBJ whole genome shotgun (WGS) entry which is preliminary data.</text>
</comment>
<dbReference type="OrthoDB" id="3800288at2759"/>
<protein>
    <submittedName>
        <fullName evidence="1">Uncharacterized protein</fullName>
    </submittedName>
</protein>
<accession>A0A9W4UFF7</accession>
<proteinExistence type="predicted"/>